<keyword evidence="5 6" id="KW-0413">Isomerase</keyword>
<evidence type="ECO:0000256" key="3">
    <source>
        <dbReference type="ARBA" id="ARBA00023029"/>
    </source>
</evidence>
<feature type="region of interest" description="Disordered" evidence="9">
    <location>
        <begin position="42"/>
        <end position="162"/>
    </location>
</feature>
<organism evidence="11 12">
    <name type="scientific">Brassica napus</name>
    <name type="common">Rape</name>
    <dbReference type="NCBI Taxonomy" id="3708"/>
    <lineage>
        <taxon>Eukaryota</taxon>
        <taxon>Viridiplantae</taxon>
        <taxon>Streptophyta</taxon>
        <taxon>Embryophyta</taxon>
        <taxon>Tracheophyta</taxon>
        <taxon>Spermatophyta</taxon>
        <taxon>Magnoliopsida</taxon>
        <taxon>eudicotyledons</taxon>
        <taxon>Gunneridae</taxon>
        <taxon>Pentapetalae</taxon>
        <taxon>rosids</taxon>
        <taxon>malvids</taxon>
        <taxon>Brassicales</taxon>
        <taxon>Brassicaceae</taxon>
        <taxon>Brassiceae</taxon>
        <taxon>Brassica</taxon>
    </lineage>
</organism>
<keyword evidence="12" id="KW-1185">Reference proteome</keyword>
<evidence type="ECO:0000256" key="8">
    <source>
        <dbReference type="SAM" id="Coils"/>
    </source>
</evidence>
<feature type="compositionally biased region" description="Low complexity" evidence="9">
    <location>
        <begin position="982"/>
        <end position="1017"/>
    </location>
</feature>
<dbReference type="InterPro" id="IPR018521">
    <property type="entry name" value="TopoIB_AS"/>
</dbReference>
<feature type="compositionally biased region" description="Low complexity" evidence="9">
    <location>
        <begin position="684"/>
        <end position="701"/>
    </location>
</feature>
<dbReference type="Gene3D" id="1.10.10.41">
    <property type="entry name" value="Yeast DNA topoisomerase - domain 1"/>
    <property type="match status" value="2"/>
</dbReference>
<dbReference type="InterPro" id="IPR014711">
    <property type="entry name" value="TopoI_cat_a-hlx-sub_euk"/>
</dbReference>
<dbReference type="EMBL" id="JAGKQM010000012">
    <property type="protein sequence ID" value="KAH0896691.1"/>
    <property type="molecule type" value="Genomic_DNA"/>
</dbReference>
<dbReference type="PANTHER" id="PTHR10290">
    <property type="entry name" value="DNA TOPOISOMERASE I"/>
    <property type="match status" value="1"/>
</dbReference>
<dbReference type="Gene3D" id="3.90.15.10">
    <property type="entry name" value="Topoisomerase I, Chain A, domain 3"/>
    <property type="match status" value="2"/>
</dbReference>
<feature type="compositionally biased region" description="Polar residues" evidence="9">
    <location>
        <begin position="648"/>
        <end position="683"/>
    </location>
</feature>
<dbReference type="Pfam" id="PF02919">
    <property type="entry name" value="Topoisom_I_N"/>
    <property type="match status" value="2"/>
</dbReference>
<feature type="compositionally biased region" description="Low complexity" evidence="9">
    <location>
        <begin position="863"/>
        <end position="872"/>
    </location>
</feature>
<dbReference type="EC" id="5.6.2.1" evidence="7"/>
<reference evidence="11 12" key="1">
    <citation type="submission" date="2021-05" db="EMBL/GenBank/DDBJ databases">
        <title>Genome Assembly of Synthetic Allotetraploid Brassica napus Reveals Homoeologous Exchanges between Subgenomes.</title>
        <authorList>
            <person name="Davis J.T."/>
        </authorList>
    </citation>
    <scope>NUCLEOTIDE SEQUENCE [LARGE SCALE GENOMIC DNA]</scope>
    <source>
        <strain evidence="12">cv. Da-Ae</strain>
        <tissue evidence="11">Seedling</tissue>
    </source>
</reference>
<dbReference type="Gene3D" id="2.170.11.10">
    <property type="entry name" value="DNA Topoisomerase I, domain 2"/>
    <property type="match status" value="2"/>
</dbReference>
<feature type="compositionally biased region" description="Basic and acidic residues" evidence="9">
    <location>
        <begin position="1493"/>
        <end position="1516"/>
    </location>
</feature>
<feature type="coiled-coil region" evidence="8">
    <location>
        <begin position="461"/>
        <end position="488"/>
    </location>
</feature>
<name>A0ABQ8AXB9_BRANA</name>
<feature type="compositionally biased region" description="Polar residues" evidence="9">
    <location>
        <begin position="744"/>
        <end position="757"/>
    </location>
</feature>
<keyword evidence="3 6" id="KW-0799">Topoisomerase</keyword>
<dbReference type="InterPro" id="IPR001631">
    <property type="entry name" value="TopoI"/>
</dbReference>
<feature type="compositionally biased region" description="Low complexity" evidence="9">
    <location>
        <begin position="804"/>
        <end position="816"/>
    </location>
</feature>
<feature type="active site" description="O-(3'-phospho-DNA)-tyrosine intermediate" evidence="6">
    <location>
        <position position="1553"/>
    </location>
</feature>
<feature type="coiled-coil region" evidence="8">
    <location>
        <begin position="1141"/>
        <end position="1168"/>
    </location>
</feature>
<dbReference type="InterPro" id="IPR013499">
    <property type="entry name" value="TopoI_euk"/>
</dbReference>
<evidence type="ECO:0000256" key="9">
    <source>
        <dbReference type="SAM" id="MobiDB-lite"/>
    </source>
</evidence>
<evidence type="ECO:0000256" key="6">
    <source>
        <dbReference type="PROSITE-ProRule" id="PRU01382"/>
    </source>
</evidence>
<feature type="region of interest" description="Disordered" evidence="9">
    <location>
        <begin position="617"/>
        <end position="1051"/>
    </location>
</feature>
<dbReference type="InterPro" id="IPR014727">
    <property type="entry name" value="TopoI_cat_a/b-sub_euk"/>
</dbReference>
<feature type="compositionally biased region" description="Polar residues" evidence="9">
    <location>
        <begin position="718"/>
        <end position="737"/>
    </location>
</feature>
<comment type="catalytic activity">
    <reaction evidence="1 6 7">
        <text>ATP-independent breakage of single-stranded DNA, followed by passage and rejoining.</text>
        <dbReference type="EC" id="5.6.2.1"/>
    </reaction>
</comment>
<protein>
    <recommendedName>
        <fullName evidence="7">DNA topoisomerase I</fullName>
        <ecNumber evidence="7">5.6.2.1</ecNumber>
    </recommendedName>
    <alternativeName>
        <fullName evidence="7">DNA topoisomerase 1</fullName>
    </alternativeName>
</protein>
<dbReference type="InterPro" id="IPR008336">
    <property type="entry name" value="TopoI_DNA-bd_euk"/>
</dbReference>
<feature type="compositionally biased region" description="Polar residues" evidence="9">
    <location>
        <begin position="818"/>
        <end position="829"/>
    </location>
</feature>
<dbReference type="Pfam" id="PF01028">
    <property type="entry name" value="Topoisom_I"/>
    <property type="match status" value="2"/>
</dbReference>
<dbReference type="PROSITE" id="PS00176">
    <property type="entry name" value="TOPO_IB_1"/>
    <property type="match status" value="1"/>
</dbReference>
<dbReference type="PRINTS" id="PR00416">
    <property type="entry name" value="EUTPISMRASEI"/>
</dbReference>
<keyword evidence="8" id="KW-0175">Coiled coil</keyword>
<evidence type="ECO:0000313" key="11">
    <source>
        <dbReference type="EMBL" id="KAH0896691.1"/>
    </source>
</evidence>
<feature type="region of interest" description="Disordered" evidence="9">
    <location>
        <begin position="1"/>
        <end position="26"/>
    </location>
</feature>
<gene>
    <name evidence="11" type="ORF">HID58_046259</name>
</gene>
<feature type="compositionally biased region" description="Basic and acidic residues" evidence="9">
    <location>
        <begin position="13"/>
        <end position="25"/>
    </location>
</feature>
<dbReference type="Pfam" id="PF14370">
    <property type="entry name" value="Topo_C_assoc"/>
    <property type="match status" value="1"/>
</dbReference>
<accession>A0ABQ8AXB9</accession>
<evidence type="ECO:0000256" key="2">
    <source>
        <dbReference type="ARBA" id="ARBA00006645"/>
    </source>
</evidence>
<dbReference type="SUPFAM" id="SSF56349">
    <property type="entry name" value="DNA breaking-rejoining enzymes"/>
    <property type="match status" value="1"/>
</dbReference>
<dbReference type="Proteomes" id="UP000824890">
    <property type="component" value="Unassembled WGS sequence"/>
</dbReference>
<comment type="caution">
    <text evidence="11">The sequence shown here is derived from an EMBL/GenBank/DDBJ whole genome shotgun (WGS) entry which is preliminary data.</text>
</comment>
<dbReference type="InterPro" id="IPR025834">
    <property type="entry name" value="TopoI_C_dom"/>
</dbReference>
<feature type="compositionally biased region" description="Basic and acidic residues" evidence="9">
    <location>
        <begin position="932"/>
        <end position="947"/>
    </location>
</feature>
<evidence type="ECO:0000256" key="4">
    <source>
        <dbReference type="ARBA" id="ARBA00023125"/>
    </source>
</evidence>
<feature type="compositionally biased region" description="Basic and acidic residues" evidence="9">
    <location>
        <begin position="778"/>
        <end position="795"/>
    </location>
</feature>
<feature type="compositionally biased region" description="Low complexity" evidence="9">
    <location>
        <begin position="1035"/>
        <end position="1046"/>
    </location>
</feature>
<dbReference type="InterPro" id="IPR011010">
    <property type="entry name" value="DNA_brk_join_enz"/>
</dbReference>
<dbReference type="InterPro" id="IPR013500">
    <property type="entry name" value="TopoI_cat_euk"/>
</dbReference>
<proteinExistence type="inferred from homology"/>
<dbReference type="PROSITE" id="PS52038">
    <property type="entry name" value="TOPO_IB_2"/>
    <property type="match status" value="1"/>
</dbReference>
<dbReference type="SMART" id="SM00435">
    <property type="entry name" value="TOPEUc"/>
    <property type="match status" value="1"/>
</dbReference>
<keyword evidence="4 6" id="KW-0238">DNA-binding</keyword>
<dbReference type="InterPro" id="IPR036202">
    <property type="entry name" value="TopoI_DNA-bd_euk_N_sf"/>
</dbReference>
<feature type="compositionally biased region" description="Basic and acidic residues" evidence="9">
    <location>
        <begin position="52"/>
        <end position="66"/>
    </location>
</feature>
<dbReference type="InterPro" id="IPR013030">
    <property type="entry name" value="DNA_topo_DNA_db_N_dom2"/>
</dbReference>
<dbReference type="PANTHER" id="PTHR10290:SF16">
    <property type="entry name" value="DNA TOPOISOMERASE 1 ALPHA"/>
    <property type="match status" value="1"/>
</dbReference>
<dbReference type="CDD" id="cd00659">
    <property type="entry name" value="Topo_IB_C"/>
    <property type="match status" value="1"/>
</dbReference>
<dbReference type="InterPro" id="IPR013034">
    <property type="entry name" value="DNA_topo_DNA_db_N_dom1"/>
</dbReference>
<feature type="domain" description="DNA topoisomerase I eukaryotic-type" evidence="10">
    <location>
        <begin position="1191"/>
        <end position="1567"/>
    </location>
</feature>
<dbReference type="Gene3D" id="1.10.132.10">
    <property type="match status" value="1"/>
</dbReference>
<feature type="region of interest" description="Disordered" evidence="9">
    <location>
        <begin position="532"/>
        <end position="552"/>
    </location>
</feature>
<dbReference type="InterPro" id="IPR051062">
    <property type="entry name" value="Topoisomerase_IB"/>
</dbReference>
<evidence type="ECO:0000256" key="1">
    <source>
        <dbReference type="ARBA" id="ARBA00000213"/>
    </source>
</evidence>
<evidence type="ECO:0000256" key="5">
    <source>
        <dbReference type="ARBA" id="ARBA00023235"/>
    </source>
</evidence>
<comment type="similarity">
    <text evidence="2 6 7">Belongs to the type IB topoisomerase family.</text>
</comment>
<evidence type="ECO:0000313" key="12">
    <source>
        <dbReference type="Proteomes" id="UP000824890"/>
    </source>
</evidence>
<evidence type="ECO:0000259" key="10">
    <source>
        <dbReference type="SMART" id="SM00435"/>
    </source>
</evidence>
<evidence type="ECO:0000256" key="7">
    <source>
        <dbReference type="RuleBase" id="RU365101"/>
    </source>
</evidence>
<comment type="function">
    <text evidence="7">Releases the supercoiling and torsional tension of DNA introduced during the DNA replication and transcription by transiently cleaving and rejoining one strand of the DNA duplex. Introduces a single-strand break via transesterification at the specific target site 5'-[CT]CCTTp site in duplex DNA. The scissile phosphodiester is attacked by the catalytic tyrosine of the enzyme, resulting in the formation of a DNA-(3'-phosphotyrosyl)-enzyme intermediate and the expulsion of a 5'-OH DNA strand. The free DNA strand then undergoes passage around the unbroken strand thus removing DNA supercoils. Finally, in the religation step, the DNA 5'-OH attacks the covalent intermediate to expel the active-site tyrosine and restore the DNA phosphodiester backbone.</text>
</comment>
<dbReference type="SUPFAM" id="SSF56741">
    <property type="entry name" value="Eukaryotic DNA topoisomerase I, N-terminal DNA-binding fragment"/>
    <property type="match status" value="2"/>
</dbReference>
<sequence>MRNCSGKAPSVSKSKDEGCEDDKPLSARLKVQMSSTVQIKISVRASSSKKRALVDNIKRNGSKPKEQSSQSPSKRPLEKGSSSKQSFVKRPKLLGNAATPDSKGKNLDASKPLKAKQATVWEENSDGDDHVPIASRMRSGPSNKKPSSVKKPNGSKMIASSSRKIAKNKCVKDYKALPFRDGQKKWTTLVHNGVLFPPPYKCHGVKILYQGKPVDLTPEQEEVATMFAKMRKTDYYNKPIFRENFWNDWRELLGKNHVIRNLDDCDFSSIYEWYMQDIEIRKQMSAEEKRILKEEKLKQEEKYMWAVLDGVKEMAGNFRVEPPGLFRGRGDHPKMGKLKKRIRPCDITINIGKDAPIPECPIPGERWKEVKQDTTVTWFAFWNDPINPKVFKYAFLAASSALKRLREACTKDLSDKDATKQETEVATYLIDKLSLRAGDEKVAIVSDHDQRTVSESHGPQVERLAVKIEELREKIEELDIDLDGTEKETPATEWTSDFFIVEPVKGTGSNVPVFTEPATELADVLASEVPKETAISPEESEDSGPSSLCGVWNERNHQSTREIRRRYRLPSTISSISRRSYDACSRVMLFVCLSFLESSDIFVVVLLLGQTLFHPDMDTETVSNPVIGNECVEDSDDDKPIVYKRTSGVVSNSNQSKSTPQRSNAMSPLKSPVTSPNGTTPSNKTSALTSSKASTAKSPLLNEEDSDDDKPIVFKRTSAASNSKSNTQKSSAVSSTKVLPLKSPVTSPNGTTPLNKTSSSKASPAKPPLRNVTTPSAVKDRSQSQKDQSECKSECEDSEDERPLSSILSGNSSRSNKGPASSKQVSSPQAEKKNTGGRPLGGADRVIKDESDDEKPISSVFQKKTGSSGMSGSKKDVKKPLTKKLHQNGSAVKSEVPDCKVSGKRPLEKNHPVNESSLKKPKVSASSTSGKMKQESVKTESSADKGRVLVSPTAKRAKPVSTKEDGSDDDDDVPISKRLKAESSNSKVSSAKPKAVKGSSSSSAAKTKVTKVVSPPSRSRTVNKNSKKVTKDSKYSSSSKSSPSSSDGQTKWTTLEHNGVIFPPPYKPHGIKILYKGKPVDLTIEQEEVATMFAVMKETDYYTKPQFRENFWNDWRKLLGKKHVIQKLDDCDFTPIYEWHLREKEKKKQMSTEEKKALKEEKLKLEEKYMWAVVDGVKEKVGNFRVEPPGLFRGRGEHPKMGKLKKRIHPSDITMNIGKGFPVPECPIPGEKWKDVKHDNTVTWLAFWNDPINPKEFKYVFLAASSALKGMSDKEKYEKARNLTNHIDSIRATYTKNFTSKDVAKKQIAVATYLIDKLALRAGNEKDDDEADTVGCCTLKVGNVECIPPNQIKFDFLGKDSIRYENTVVVEPLVYKAIGQFQAGKSKEDDLFDELDTSKLNAHLKELVPGLTAKVFRTYNASFTLDEQLNEKMGAGDVTQKVVVYQQANKKVAIICNHQRAVSKSHSAQIEKLDAKLKELQNGLGELRTNLKRAKEGKPPVEGSDGKKPRNLDPNAWEKKIAQQEVKIEKMKRDMQTKEDLKTVALGTSKINYLDPRITVAWCKRNEVPIEKIFTKSLLEKFSWAMDAEPSFRF</sequence>
<feature type="region of interest" description="Disordered" evidence="9">
    <location>
        <begin position="1491"/>
        <end position="1516"/>
    </location>
</feature>
<feature type="compositionally biased region" description="Low complexity" evidence="9">
    <location>
        <begin position="139"/>
        <end position="156"/>
    </location>
</feature>